<keyword evidence="3 6" id="KW-0812">Transmembrane</keyword>
<sequence>MFDWIVKTVEQTGYVGIALLMLAENLFPPVPSELILPLAGFSAARGELNIVLVVVSGTAGAVLGALFWYAIGRWVGCRRLKQWAARHGRWLTIAPEEVDEATDRFRRHGGRSVLVGRMIPAVRTLISIPAGVSEMRLLPFLLYTTIGTAGWSSLLAAAGYLLEDQYQLVAGYLNPVSTAVVAGIAVWYVWRVSTFGRRAAKQPAE</sequence>
<feature type="transmembrane region" description="Helical" evidence="6">
    <location>
        <begin position="50"/>
        <end position="71"/>
    </location>
</feature>
<dbReference type="Proteomes" id="UP001244552">
    <property type="component" value="Unassembled WGS sequence"/>
</dbReference>
<dbReference type="RefSeq" id="WP_209978092.1">
    <property type="nucleotide sequence ID" value="NZ_JAGINO010000001.1"/>
</dbReference>
<dbReference type="PANTHER" id="PTHR42709:SF6">
    <property type="entry name" value="UNDECAPRENYL PHOSPHATE TRANSPORTER A"/>
    <property type="match status" value="1"/>
</dbReference>
<reference evidence="8 9" key="1">
    <citation type="submission" date="2023-07" db="EMBL/GenBank/DDBJ databases">
        <title>Genomic Encyclopedia of Type Strains, Phase IV (KMG-IV): sequencing the most valuable type-strain genomes for metagenomic binning, comparative biology and taxonomic classification.</title>
        <authorList>
            <person name="Goeker M."/>
        </authorList>
    </citation>
    <scope>NUCLEOTIDE SEQUENCE [LARGE SCALE GENOMIC DNA]</scope>
    <source>
        <strain evidence="8 9">DSM 19922</strain>
    </source>
</reference>
<organism evidence="8 9">
    <name type="scientific">Azospirillum picis</name>
    <dbReference type="NCBI Taxonomy" id="488438"/>
    <lineage>
        <taxon>Bacteria</taxon>
        <taxon>Pseudomonadati</taxon>
        <taxon>Pseudomonadota</taxon>
        <taxon>Alphaproteobacteria</taxon>
        <taxon>Rhodospirillales</taxon>
        <taxon>Azospirillaceae</taxon>
        <taxon>Azospirillum</taxon>
    </lineage>
</organism>
<dbReference type="PANTHER" id="PTHR42709">
    <property type="entry name" value="ALKALINE PHOSPHATASE LIKE PROTEIN"/>
    <property type="match status" value="1"/>
</dbReference>
<evidence type="ECO:0000256" key="3">
    <source>
        <dbReference type="ARBA" id="ARBA00022692"/>
    </source>
</evidence>
<gene>
    <name evidence="8" type="ORF">QO018_000149</name>
</gene>
<feature type="transmembrane region" description="Helical" evidence="6">
    <location>
        <begin position="12"/>
        <end position="30"/>
    </location>
</feature>
<accession>A0ABU0MD13</accession>
<feature type="domain" description="VTT" evidence="7">
    <location>
        <begin position="30"/>
        <end position="160"/>
    </location>
</feature>
<feature type="transmembrane region" description="Helical" evidence="6">
    <location>
        <begin position="140"/>
        <end position="162"/>
    </location>
</feature>
<evidence type="ECO:0000256" key="2">
    <source>
        <dbReference type="ARBA" id="ARBA00022475"/>
    </source>
</evidence>
<keyword evidence="9" id="KW-1185">Reference proteome</keyword>
<evidence type="ECO:0000256" key="5">
    <source>
        <dbReference type="ARBA" id="ARBA00023136"/>
    </source>
</evidence>
<evidence type="ECO:0000259" key="7">
    <source>
        <dbReference type="Pfam" id="PF09335"/>
    </source>
</evidence>
<evidence type="ECO:0000256" key="6">
    <source>
        <dbReference type="SAM" id="Phobius"/>
    </source>
</evidence>
<protein>
    <submittedName>
        <fullName evidence="8">Membrane protein DedA with SNARE-associated domain</fullName>
    </submittedName>
</protein>
<dbReference type="Pfam" id="PF09335">
    <property type="entry name" value="VTT_dom"/>
    <property type="match status" value="1"/>
</dbReference>
<dbReference type="InterPro" id="IPR051311">
    <property type="entry name" value="DedA_domain"/>
</dbReference>
<evidence type="ECO:0000313" key="8">
    <source>
        <dbReference type="EMBL" id="MDQ0531317.1"/>
    </source>
</evidence>
<feature type="transmembrane region" description="Helical" evidence="6">
    <location>
        <begin position="168"/>
        <end position="190"/>
    </location>
</feature>
<evidence type="ECO:0000256" key="1">
    <source>
        <dbReference type="ARBA" id="ARBA00004651"/>
    </source>
</evidence>
<keyword evidence="4 6" id="KW-1133">Transmembrane helix</keyword>
<name>A0ABU0MD13_9PROT</name>
<evidence type="ECO:0000313" key="9">
    <source>
        <dbReference type="Proteomes" id="UP001244552"/>
    </source>
</evidence>
<dbReference type="EMBL" id="JAUSVU010000001">
    <property type="protein sequence ID" value="MDQ0531317.1"/>
    <property type="molecule type" value="Genomic_DNA"/>
</dbReference>
<dbReference type="InterPro" id="IPR032816">
    <property type="entry name" value="VTT_dom"/>
</dbReference>
<evidence type="ECO:0000256" key="4">
    <source>
        <dbReference type="ARBA" id="ARBA00022989"/>
    </source>
</evidence>
<proteinExistence type="predicted"/>
<keyword evidence="2" id="KW-1003">Cell membrane</keyword>
<comment type="caution">
    <text evidence="8">The sequence shown here is derived from an EMBL/GenBank/DDBJ whole genome shotgun (WGS) entry which is preliminary data.</text>
</comment>
<keyword evidence="5 6" id="KW-0472">Membrane</keyword>
<comment type="subcellular location">
    <subcellularLocation>
        <location evidence="1">Cell membrane</location>
        <topology evidence="1">Multi-pass membrane protein</topology>
    </subcellularLocation>
</comment>